<keyword evidence="2" id="KW-0732">Signal</keyword>
<name>A0A811KUW5_9BILA</name>
<gene>
    <name evidence="3" type="ORF">BOKJ2_LOCUS8939</name>
</gene>
<feature type="signal peptide" evidence="2">
    <location>
        <begin position="1"/>
        <end position="20"/>
    </location>
</feature>
<dbReference type="OrthoDB" id="10672959at2759"/>
<evidence type="ECO:0000256" key="1">
    <source>
        <dbReference type="SAM" id="MobiDB-lite"/>
    </source>
</evidence>
<sequence length="580" mass="63815">MGKVFILIVFIVTCTTIVSACCCCDCCCCDCCCCCPCCCCCCCKKKSSCPPGLILNSTRARRNVKLLRPQTLDELEANRARIIAERKARSHGQGCGSSCGGKCEGGCGGTGGCVAGTGGCIAGSTDGCTGCTMQKRDAECKKCENAEREKLQSSSSEQLNSPSNSSSLVRRECNCKNGCTRPARVKFHQLKPTLPSNSSNQEEFKWKSINQIRQDEYKERLRLVAEEQNAREEAERNGVSPTPKPKATTTTTSTTTAIPTSSTFWPPNVQVKEVGDISYEPWSEEDDGKSHRRPKNGKPKKIRRPINKNQLNIPSDGKTKEIKGTVRWPQRLPIRDEDGKENGRMHKQGRIQTGNEVRTKGHSVQRRDEPSLIGKIDINNDTTVNESVFQRFKRQVAQLALNTMSHSMNKFAQEFFDDEDYGVQRAHINSQYIGPNSQYTVPNNQQISKQYQAVPVHNLRFEATVVATKGRNSTDEQVVPEESKIVPGEKQAVPEDKTAIPEVKTDEDTTNLTTILRNELTTVSSVTTPTSQEATTTSSSVITGDSTTMIPEDINGTISTDEFALPQVSTNLESQVPTSL</sequence>
<dbReference type="PROSITE" id="PS51257">
    <property type="entry name" value="PROKAR_LIPOPROTEIN"/>
    <property type="match status" value="1"/>
</dbReference>
<feature type="region of interest" description="Disordered" evidence="1">
    <location>
        <begin position="228"/>
        <end position="346"/>
    </location>
</feature>
<reference evidence="3" key="1">
    <citation type="submission" date="2020-09" db="EMBL/GenBank/DDBJ databases">
        <authorList>
            <person name="Kikuchi T."/>
        </authorList>
    </citation>
    <scope>NUCLEOTIDE SEQUENCE</scope>
    <source>
        <strain evidence="3">SH1</strain>
    </source>
</reference>
<protein>
    <submittedName>
        <fullName evidence="3">Uncharacterized protein</fullName>
    </submittedName>
</protein>
<dbReference type="EMBL" id="CAJFDH010000004">
    <property type="protein sequence ID" value="CAD5220428.1"/>
    <property type="molecule type" value="Genomic_DNA"/>
</dbReference>
<dbReference type="EMBL" id="CAJFCW020000004">
    <property type="protein sequence ID" value="CAG9113678.1"/>
    <property type="molecule type" value="Genomic_DNA"/>
</dbReference>
<accession>A0A811KUW5</accession>
<keyword evidence="4" id="KW-1185">Reference proteome</keyword>
<dbReference type="Proteomes" id="UP000614601">
    <property type="component" value="Unassembled WGS sequence"/>
</dbReference>
<feature type="compositionally biased region" description="Low complexity" evidence="1">
    <location>
        <begin position="245"/>
        <end position="263"/>
    </location>
</feature>
<feature type="chain" id="PRO_5035595133" evidence="2">
    <location>
        <begin position="21"/>
        <end position="580"/>
    </location>
</feature>
<evidence type="ECO:0000256" key="2">
    <source>
        <dbReference type="SAM" id="SignalP"/>
    </source>
</evidence>
<feature type="compositionally biased region" description="Basic and acidic residues" evidence="1">
    <location>
        <begin position="333"/>
        <end position="344"/>
    </location>
</feature>
<organism evidence="3 4">
    <name type="scientific">Bursaphelenchus okinawaensis</name>
    <dbReference type="NCBI Taxonomy" id="465554"/>
    <lineage>
        <taxon>Eukaryota</taxon>
        <taxon>Metazoa</taxon>
        <taxon>Ecdysozoa</taxon>
        <taxon>Nematoda</taxon>
        <taxon>Chromadorea</taxon>
        <taxon>Rhabditida</taxon>
        <taxon>Tylenchina</taxon>
        <taxon>Tylenchomorpha</taxon>
        <taxon>Aphelenchoidea</taxon>
        <taxon>Aphelenchoididae</taxon>
        <taxon>Bursaphelenchus</taxon>
    </lineage>
</organism>
<proteinExistence type="predicted"/>
<evidence type="ECO:0000313" key="4">
    <source>
        <dbReference type="Proteomes" id="UP000614601"/>
    </source>
</evidence>
<dbReference type="Proteomes" id="UP000783686">
    <property type="component" value="Unassembled WGS sequence"/>
</dbReference>
<evidence type="ECO:0000313" key="3">
    <source>
        <dbReference type="EMBL" id="CAD5220428.1"/>
    </source>
</evidence>
<feature type="region of interest" description="Disordered" evidence="1">
    <location>
        <begin position="525"/>
        <end position="548"/>
    </location>
</feature>
<feature type="compositionally biased region" description="Basic residues" evidence="1">
    <location>
        <begin position="290"/>
        <end position="306"/>
    </location>
</feature>
<comment type="caution">
    <text evidence="3">The sequence shown here is derived from an EMBL/GenBank/DDBJ whole genome shotgun (WGS) entry which is preliminary data.</text>
</comment>
<feature type="compositionally biased region" description="Low complexity" evidence="1">
    <location>
        <begin position="525"/>
        <end position="540"/>
    </location>
</feature>
<dbReference type="AlphaFoldDB" id="A0A811KUW5"/>